<gene>
    <name evidence="5" type="ORF">GCL57_08820</name>
</gene>
<sequence>MQSSKIVTLNDINVSFIKNKPILQNLNLDIFKGESLTILGPGGSGKSTLLKIILGIIVPQSGTIHVLDKNLQGLAHKDRSEILKKVGIAFQQGALFDFMTVRENINFAMENMTTFTKNEREERVLSFLSQVNLNHAADKLPSELSGGMRRRVGFIRALVTNPELALLDEPTAGLDPVTTTIVIDIIHRIGFKIGTTMVCVTSNIDVAFRFAKKVAILKDGKIIGIGTKEQLLNLNDEWITHFLTIRENKFHADAELENLNS</sequence>
<reference evidence="5 6" key="1">
    <citation type="submission" date="2019-10" db="EMBL/GenBank/DDBJ databases">
        <title>New genus of Silvanigrellaceae.</title>
        <authorList>
            <person name="Pitt A."/>
            <person name="Hahn M.W."/>
        </authorList>
    </citation>
    <scope>NUCLEOTIDE SEQUENCE [LARGE SCALE GENOMIC DNA]</scope>
    <source>
        <strain evidence="5 6">33A1-SZDP</strain>
    </source>
</reference>
<evidence type="ECO:0000256" key="3">
    <source>
        <dbReference type="ARBA" id="ARBA00022840"/>
    </source>
</evidence>
<dbReference type="InterPro" id="IPR017871">
    <property type="entry name" value="ABC_transporter-like_CS"/>
</dbReference>
<name>A0A833JFP6_9BACT</name>
<evidence type="ECO:0000256" key="2">
    <source>
        <dbReference type="ARBA" id="ARBA00022741"/>
    </source>
</evidence>
<evidence type="ECO:0000313" key="5">
    <source>
        <dbReference type="EMBL" id="KAB8031059.1"/>
    </source>
</evidence>
<dbReference type="GO" id="GO:0016887">
    <property type="term" value="F:ATP hydrolysis activity"/>
    <property type="evidence" value="ECO:0007669"/>
    <property type="project" value="InterPro"/>
</dbReference>
<proteinExistence type="predicted"/>
<dbReference type="SUPFAM" id="SSF52540">
    <property type="entry name" value="P-loop containing nucleoside triphosphate hydrolases"/>
    <property type="match status" value="1"/>
</dbReference>
<dbReference type="PANTHER" id="PTHR43023">
    <property type="entry name" value="PROTEIN TRIGALACTOSYLDIACYLGLYCEROL 3, CHLOROPLASTIC"/>
    <property type="match status" value="1"/>
</dbReference>
<keyword evidence="1" id="KW-0813">Transport</keyword>
<dbReference type="Proteomes" id="UP000442694">
    <property type="component" value="Unassembled WGS sequence"/>
</dbReference>
<dbReference type="InterPro" id="IPR003593">
    <property type="entry name" value="AAA+_ATPase"/>
</dbReference>
<accession>A0A833JFP6</accession>
<dbReference type="InterPro" id="IPR027417">
    <property type="entry name" value="P-loop_NTPase"/>
</dbReference>
<evidence type="ECO:0000256" key="1">
    <source>
        <dbReference type="ARBA" id="ARBA00022448"/>
    </source>
</evidence>
<feature type="domain" description="ABC transporter" evidence="4">
    <location>
        <begin position="7"/>
        <end position="244"/>
    </location>
</feature>
<evidence type="ECO:0000313" key="6">
    <source>
        <dbReference type="Proteomes" id="UP000442694"/>
    </source>
</evidence>
<dbReference type="EMBL" id="WFLN01000006">
    <property type="protein sequence ID" value="KAB8031059.1"/>
    <property type="molecule type" value="Genomic_DNA"/>
</dbReference>
<keyword evidence="3 5" id="KW-0067">ATP-binding</keyword>
<keyword evidence="2" id="KW-0547">Nucleotide-binding</keyword>
<dbReference type="PANTHER" id="PTHR43023:SF3">
    <property type="entry name" value="PROTEIN TRIGALACTOSYLDIACYLGLYCEROL 3, CHLOROPLASTIC"/>
    <property type="match status" value="1"/>
</dbReference>
<dbReference type="RefSeq" id="WP_152212984.1">
    <property type="nucleotide sequence ID" value="NZ_WFLN01000006.1"/>
</dbReference>
<dbReference type="Gene3D" id="3.40.50.300">
    <property type="entry name" value="P-loop containing nucleotide triphosphate hydrolases"/>
    <property type="match status" value="1"/>
</dbReference>
<evidence type="ECO:0000259" key="4">
    <source>
        <dbReference type="PROSITE" id="PS50893"/>
    </source>
</evidence>
<dbReference type="GO" id="GO:0005524">
    <property type="term" value="F:ATP binding"/>
    <property type="evidence" value="ECO:0007669"/>
    <property type="project" value="UniProtKB-KW"/>
</dbReference>
<dbReference type="PROSITE" id="PS50893">
    <property type="entry name" value="ABC_TRANSPORTER_2"/>
    <property type="match status" value="1"/>
</dbReference>
<keyword evidence="6" id="KW-1185">Reference proteome</keyword>
<dbReference type="SMART" id="SM00382">
    <property type="entry name" value="AAA"/>
    <property type="match status" value="1"/>
</dbReference>
<comment type="caution">
    <text evidence="5">The sequence shown here is derived from an EMBL/GenBank/DDBJ whole genome shotgun (WGS) entry which is preliminary data.</text>
</comment>
<organism evidence="5 6">
    <name type="scientific">Fluviispira multicolorata</name>
    <dbReference type="NCBI Taxonomy" id="2654512"/>
    <lineage>
        <taxon>Bacteria</taxon>
        <taxon>Pseudomonadati</taxon>
        <taxon>Bdellovibrionota</taxon>
        <taxon>Oligoflexia</taxon>
        <taxon>Silvanigrellales</taxon>
        <taxon>Silvanigrellaceae</taxon>
        <taxon>Fluviispira</taxon>
    </lineage>
</organism>
<dbReference type="PROSITE" id="PS00211">
    <property type="entry name" value="ABC_TRANSPORTER_1"/>
    <property type="match status" value="1"/>
</dbReference>
<dbReference type="Pfam" id="PF00005">
    <property type="entry name" value="ABC_tran"/>
    <property type="match status" value="1"/>
</dbReference>
<dbReference type="InterPro" id="IPR003439">
    <property type="entry name" value="ABC_transporter-like_ATP-bd"/>
</dbReference>
<protein>
    <submittedName>
        <fullName evidence="5">ATP-binding cassette domain-containing protein</fullName>
    </submittedName>
</protein>
<dbReference type="AlphaFoldDB" id="A0A833JFP6"/>